<evidence type="ECO:0000313" key="3">
    <source>
        <dbReference type="EMBL" id="SVB98656.1"/>
    </source>
</evidence>
<reference evidence="3" key="1">
    <citation type="submission" date="2018-05" db="EMBL/GenBank/DDBJ databases">
        <authorList>
            <person name="Lanie J.A."/>
            <person name="Ng W.-L."/>
            <person name="Kazmierczak K.M."/>
            <person name="Andrzejewski T.M."/>
            <person name="Davidsen T.M."/>
            <person name="Wayne K.J."/>
            <person name="Tettelin H."/>
            <person name="Glass J.I."/>
            <person name="Rusch D."/>
            <person name="Podicherti R."/>
            <person name="Tsui H.-C.T."/>
            <person name="Winkler M.E."/>
        </authorList>
    </citation>
    <scope>NUCLEOTIDE SEQUENCE</scope>
</reference>
<dbReference type="Gene3D" id="3.30.360.10">
    <property type="entry name" value="Dihydrodipicolinate Reductase, domain 2"/>
    <property type="match status" value="1"/>
</dbReference>
<dbReference type="InterPro" id="IPR000683">
    <property type="entry name" value="Gfo/Idh/MocA-like_OxRdtase_N"/>
</dbReference>
<dbReference type="SUPFAM" id="SSF51735">
    <property type="entry name" value="NAD(P)-binding Rossmann-fold domains"/>
    <property type="match status" value="1"/>
</dbReference>
<dbReference type="SUPFAM" id="SSF55347">
    <property type="entry name" value="Glyceraldehyde-3-phosphate dehydrogenase-like, C-terminal domain"/>
    <property type="match status" value="1"/>
</dbReference>
<dbReference type="GO" id="GO:0016491">
    <property type="term" value="F:oxidoreductase activity"/>
    <property type="evidence" value="ECO:0007669"/>
    <property type="project" value="UniProtKB-KW"/>
</dbReference>
<feature type="domain" description="Gfo/Idh/MocA-like oxidoreductase N-terminal" evidence="2">
    <location>
        <begin position="27"/>
        <end position="151"/>
    </location>
</feature>
<proteinExistence type="predicted"/>
<dbReference type="Pfam" id="PF01408">
    <property type="entry name" value="GFO_IDH_MocA"/>
    <property type="match status" value="1"/>
</dbReference>
<dbReference type="InterPro" id="IPR050463">
    <property type="entry name" value="Gfo/Idh/MocA_oxidrdct_glycsds"/>
</dbReference>
<dbReference type="Gene3D" id="3.40.50.720">
    <property type="entry name" value="NAD(P)-binding Rossmann-like Domain"/>
    <property type="match status" value="1"/>
</dbReference>
<evidence type="ECO:0000256" key="1">
    <source>
        <dbReference type="ARBA" id="ARBA00023002"/>
    </source>
</evidence>
<dbReference type="AlphaFoldDB" id="A0A382IGB5"/>
<dbReference type="EMBL" id="UINC01067210">
    <property type="protein sequence ID" value="SVB98656.1"/>
    <property type="molecule type" value="Genomic_DNA"/>
</dbReference>
<organism evidence="3">
    <name type="scientific">marine metagenome</name>
    <dbReference type="NCBI Taxonomy" id="408172"/>
    <lineage>
        <taxon>unclassified sequences</taxon>
        <taxon>metagenomes</taxon>
        <taxon>ecological metagenomes</taxon>
    </lineage>
</organism>
<dbReference type="PANTHER" id="PTHR43818">
    <property type="entry name" value="BCDNA.GH03377"/>
    <property type="match status" value="1"/>
</dbReference>
<dbReference type="GO" id="GO:0000166">
    <property type="term" value="F:nucleotide binding"/>
    <property type="evidence" value="ECO:0007669"/>
    <property type="project" value="InterPro"/>
</dbReference>
<evidence type="ECO:0000259" key="2">
    <source>
        <dbReference type="Pfam" id="PF01408"/>
    </source>
</evidence>
<keyword evidence="1" id="KW-0560">Oxidoreductase</keyword>
<accession>A0A382IGB5</accession>
<name>A0A382IGB5_9ZZZZ</name>
<sequence length="393" mass="42811">MNRRTFLAASSCAIALPHLSHAVDEKLRVGVIGHTGRGNYGHGIDTVWMNVPDTEIVAVADANEVGLANAKKRLKISKGFSDYRAMLKETRPDIVAVCPRHADQHHDMALAAIEAGAKGVYIEKPFVRTPAEADSIVSACKKHSAKLAIAHRNRYHPLLKVIDKYLADGKLGKVLEIRGRGKGDRRGGDEDLWVLGSHVLNLVHYFGGAPRNCSARMLQNGKPVTAADVKEGNEGLGPLASNELHARYEMERGFIAYFDSIANDTTQNHGFGLHIIGSKGIIAIRNDRHPLAHLVPGNPFGPTAESRPWMPFNTPGPGKDEPDMKVIDELVHHVTAAKDLVAAIREDREPLCNVHEGAMTVEMICGVFESHRQGGKTVAIPLKERGNALARLK</sequence>
<dbReference type="InterPro" id="IPR036291">
    <property type="entry name" value="NAD(P)-bd_dom_sf"/>
</dbReference>
<gene>
    <name evidence="3" type="ORF">METZ01_LOCUS251510</name>
</gene>
<dbReference type="PANTHER" id="PTHR43818:SF11">
    <property type="entry name" value="BCDNA.GH03377"/>
    <property type="match status" value="1"/>
</dbReference>
<protein>
    <recommendedName>
        <fullName evidence="2">Gfo/Idh/MocA-like oxidoreductase N-terminal domain-containing protein</fullName>
    </recommendedName>
</protein>